<proteinExistence type="predicted"/>
<sequence>MAKRRISKTKQRAIAKKRQKAREREELRAVEFGGQYYTLGDLQQEMAAYGVRGELDELMELVEQPWDEASGNVFSGAMGSFGEADGENAAEAADDAVAAASKTVTETAATEGAEVSSETATESADAGAVGSVITESAAAEIADDMAEADNIAARLGVEDVLEAGIVEALAAEAKLAAADGEQYEGKMGDRFPRLTKREIRVYAERYVAGATGTAAAVAAGDDATVSDHAFEAALKAARDANLVEYHRTKPAGYEPVGRLAEALDD</sequence>
<organism evidence="2 3">
    <name type="scientific">Bifidobacterium choloepi</name>
    <dbReference type="NCBI Taxonomy" id="2614131"/>
    <lineage>
        <taxon>Bacteria</taxon>
        <taxon>Bacillati</taxon>
        <taxon>Actinomycetota</taxon>
        <taxon>Actinomycetes</taxon>
        <taxon>Bifidobacteriales</taxon>
        <taxon>Bifidobacteriaceae</taxon>
        <taxon>Bifidobacterium</taxon>
    </lineage>
</organism>
<accession>A0A6I5N7V3</accession>
<gene>
    <name evidence="2" type="ORF">F6S87_04780</name>
</gene>
<dbReference type="EMBL" id="VYSG01000001">
    <property type="protein sequence ID" value="NEG69921.1"/>
    <property type="molecule type" value="Genomic_DNA"/>
</dbReference>
<reference evidence="2 3" key="1">
    <citation type="submission" date="2019-09" db="EMBL/GenBank/DDBJ databases">
        <title>Phylogenetic characterization of a novel taxon of the genus Bifidobacterium: Bifidobacterium choloepi sp. nov.</title>
        <authorList>
            <person name="Modesto M."/>
            <person name="Satti M."/>
        </authorList>
    </citation>
    <scope>NUCLEOTIDE SEQUENCE [LARGE SCALE GENOMIC DNA]</scope>
    <source>
        <strain evidence="2 3">BRDM6</strain>
    </source>
</reference>
<feature type="region of interest" description="Disordered" evidence="1">
    <location>
        <begin position="104"/>
        <end position="127"/>
    </location>
</feature>
<evidence type="ECO:0000313" key="3">
    <source>
        <dbReference type="Proteomes" id="UP000469292"/>
    </source>
</evidence>
<comment type="caution">
    <text evidence="2">The sequence shown here is derived from an EMBL/GenBank/DDBJ whole genome shotgun (WGS) entry which is preliminary data.</text>
</comment>
<name>A0A6I5N7V3_9BIFI</name>
<keyword evidence="3" id="KW-1185">Reference proteome</keyword>
<evidence type="ECO:0000313" key="2">
    <source>
        <dbReference type="EMBL" id="NEG69921.1"/>
    </source>
</evidence>
<dbReference type="Proteomes" id="UP000469292">
    <property type="component" value="Unassembled WGS sequence"/>
</dbReference>
<dbReference type="RefSeq" id="WP_163227428.1">
    <property type="nucleotide sequence ID" value="NZ_VYSG01000001.1"/>
</dbReference>
<dbReference type="AlphaFoldDB" id="A0A6I5N7V3"/>
<feature type="region of interest" description="Disordered" evidence="1">
    <location>
        <begin position="1"/>
        <end position="20"/>
    </location>
</feature>
<evidence type="ECO:0000256" key="1">
    <source>
        <dbReference type="SAM" id="MobiDB-lite"/>
    </source>
</evidence>
<protein>
    <submittedName>
        <fullName evidence="2">Uncharacterized protein</fullName>
    </submittedName>
</protein>